<evidence type="ECO:0000259" key="2">
    <source>
        <dbReference type="PROSITE" id="PS50181"/>
    </source>
</evidence>
<dbReference type="SMART" id="SM00256">
    <property type="entry name" value="FBOX"/>
    <property type="match status" value="1"/>
</dbReference>
<evidence type="ECO:0000313" key="3">
    <source>
        <dbReference type="EMBL" id="KAJ1532380.1"/>
    </source>
</evidence>
<dbReference type="SUPFAM" id="SSF81383">
    <property type="entry name" value="F-box domain"/>
    <property type="match status" value="1"/>
</dbReference>
<feature type="compositionally biased region" description="Low complexity" evidence="1">
    <location>
        <begin position="7"/>
        <end position="25"/>
    </location>
</feature>
<dbReference type="Gene3D" id="1.20.1280.50">
    <property type="match status" value="1"/>
</dbReference>
<dbReference type="EMBL" id="JAPTSV010000001">
    <property type="protein sequence ID" value="KAJ1532380.1"/>
    <property type="molecule type" value="Genomic_DNA"/>
</dbReference>
<reference evidence="3" key="1">
    <citation type="submission" date="2022-12" db="EMBL/GenBank/DDBJ databases">
        <title>Chromosome-level genome assembly of the bean flower thrips Megalurothrips usitatus.</title>
        <authorList>
            <person name="Ma L."/>
            <person name="Liu Q."/>
            <person name="Li H."/>
            <person name="Cai W."/>
        </authorList>
    </citation>
    <scope>NUCLEOTIDE SEQUENCE</scope>
    <source>
        <strain evidence="3">Cailab_2022a</strain>
    </source>
</reference>
<feature type="compositionally biased region" description="Basic residues" evidence="1">
    <location>
        <begin position="61"/>
        <end position="70"/>
    </location>
</feature>
<dbReference type="InterPro" id="IPR036047">
    <property type="entry name" value="F-box-like_dom_sf"/>
</dbReference>
<evidence type="ECO:0000313" key="4">
    <source>
        <dbReference type="Proteomes" id="UP001075354"/>
    </source>
</evidence>
<dbReference type="AlphaFoldDB" id="A0AAV7Y660"/>
<dbReference type="PROSITE" id="PS50181">
    <property type="entry name" value="FBOX"/>
    <property type="match status" value="1"/>
</dbReference>
<comment type="caution">
    <text evidence="3">The sequence shown here is derived from an EMBL/GenBank/DDBJ whole genome shotgun (WGS) entry which is preliminary data.</text>
</comment>
<proteinExistence type="predicted"/>
<dbReference type="Pfam" id="PF12937">
    <property type="entry name" value="F-box-like"/>
    <property type="match status" value="1"/>
</dbReference>
<dbReference type="InterPro" id="IPR001810">
    <property type="entry name" value="F-box_dom"/>
</dbReference>
<protein>
    <recommendedName>
        <fullName evidence="2">F-box domain-containing protein</fullName>
    </recommendedName>
</protein>
<name>A0AAV7Y660_9NEOP</name>
<feature type="region of interest" description="Disordered" evidence="1">
    <location>
        <begin position="1"/>
        <end position="94"/>
    </location>
</feature>
<organism evidence="3 4">
    <name type="scientific">Megalurothrips usitatus</name>
    <name type="common">bean blossom thrips</name>
    <dbReference type="NCBI Taxonomy" id="439358"/>
    <lineage>
        <taxon>Eukaryota</taxon>
        <taxon>Metazoa</taxon>
        <taxon>Ecdysozoa</taxon>
        <taxon>Arthropoda</taxon>
        <taxon>Hexapoda</taxon>
        <taxon>Insecta</taxon>
        <taxon>Pterygota</taxon>
        <taxon>Neoptera</taxon>
        <taxon>Paraneoptera</taxon>
        <taxon>Thysanoptera</taxon>
        <taxon>Terebrantia</taxon>
        <taxon>Thripoidea</taxon>
        <taxon>Thripidae</taxon>
        <taxon>Megalurothrips</taxon>
    </lineage>
</organism>
<accession>A0AAV7Y660</accession>
<feature type="compositionally biased region" description="Low complexity" evidence="1">
    <location>
        <begin position="48"/>
        <end position="57"/>
    </location>
</feature>
<feature type="domain" description="F-box" evidence="2">
    <location>
        <begin position="93"/>
        <end position="139"/>
    </location>
</feature>
<keyword evidence="4" id="KW-1185">Reference proteome</keyword>
<gene>
    <name evidence="3" type="ORF">ONE63_000980</name>
</gene>
<evidence type="ECO:0000256" key="1">
    <source>
        <dbReference type="SAM" id="MobiDB-lite"/>
    </source>
</evidence>
<dbReference type="Proteomes" id="UP001075354">
    <property type="component" value="Chromosome 1"/>
</dbReference>
<sequence>MPRVRGARAAAATTDDKPAAAASWPRRGRRGASRAVAEAAAGAGGGAPEPTAAAAGGKHPSPPKRVRKGRQPPDNSAAHAVQDTTTAEAEDAADPWPRLPSVVLSQVLALLSDEDVVSVGQTCRPWRRAALHPDVWRRRALDYWPTDPRSRVVVGRHPNYGGRWHRNARRFSRVIRFAPCLDTLRCNHGMLPAARKAVFTQSKCQPSALEINGSLVSALKYIKKWGEGLKVRLRLWSTAHERRPRRLHARTHGHADER</sequence>